<dbReference type="GeneID" id="34222451"/>
<dbReference type="PANTHER" id="PTHR47271:SF2">
    <property type="entry name" value="ARGININE DEIMINASE"/>
    <property type="match status" value="1"/>
</dbReference>
<accession>A0AAX2EHP7</accession>
<reference evidence="2 4" key="2">
    <citation type="submission" date="2016-10" db="EMBL/GenBank/DDBJ databases">
        <authorList>
            <person name="Varghese N."/>
            <person name="Submissions S."/>
        </authorList>
    </citation>
    <scope>NUCLEOTIDE SEQUENCE [LARGE SCALE GENOMIC DNA]</scope>
    <source>
        <strain evidence="2 4">DSM 21619</strain>
    </source>
</reference>
<reference evidence="1 3" key="1">
    <citation type="submission" date="2014-07" db="EMBL/GenBank/DDBJ databases">
        <title>Complete genome sequence of a moderately halophilic bacterium Terribacillus aidingensis MP602, isolated from Cryptomeria fortunei in Tianmu mountain in China.</title>
        <authorList>
            <person name="Wang Y."/>
            <person name="Lu P."/>
            <person name="Zhang L."/>
        </authorList>
    </citation>
    <scope>NUCLEOTIDE SEQUENCE [LARGE SCALE GENOMIC DNA]</scope>
    <source>
        <strain evidence="1 3">MP602</strain>
    </source>
</reference>
<accession>A0A075LG65</accession>
<evidence type="ECO:0000313" key="1">
    <source>
        <dbReference type="EMBL" id="AIF65419.1"/>
    </source>
</evidence>
<evidence type="ECO:0000313" key="3">
    <source>
        <dbReference type="Proteomes" id="UP000027980"/>
    </source>
</evidence>
<dbReference type="HOGENOM" id="CLU_057463_2_0_9"/>
<dbReference type="GO" id="GO:0016990">
    <property type="term" value="F:arginine deiminase activity"/>
    <property type="evidence" value="ECO:0007669"/>
    <property type="project" value="TreeGrafter"/>
</dbReference>
<gene>
    <name evidence="1" type="ORF">GZ22_01265</name>
    <name evidence="2" type="ORF">SAMN04489762_2663</name>
</gene>
<dbReference type="PANTHER" id="PTHR47271">
    <property type="entry name" value="ARGININE DEIMINASE"/>
    <property type="match status" value="1"/>
</dbReference>
<dbReference type="AlphaFoldDB" id="A0A075LG65"/>
<dbReference type="GO" id="GO:0019546">
    <property type="term" value="P:L-arginine deiminase pathway"/>
    <property type="evidence" value="ECO:0007669"/>
    <property type="project" value="TreeGrafter"/>
</dbReference>
<dbReference type="EMBL" id="CP008876">
    <property type="protein sequence ID" value="AIF65419.1"/>
    <property type="molecule type" value="Genomic_DNA"/>
</dbReference>
<protein>
    <submittedName>
        <fullName evidence="2">N-Dimethylarginine dimethylaminohydrolase</fullName>
    </submittedName>
</protein>
<dbReference type="Pfam" id="PF19420">
    <property type="entry name" value="DDAH_eukar"/>
    <property type="match status" value="1"/>
</dbReference>
<evidence type="ECO:0000313" key="4">
    <source>
        <dbReference type="Proteomes" id="UP000199735"/>
    </source>
</evidence>
<dbReference type="Gene3D" id="3.75.10.10">
    <property type="entry name" value="L-arginine/glycine Amidinotransferase, Chain A"/>
    <property type="match status" value="1"/>
</dbReference>
<dbReference type="Proteomes" id="UP000027980">
    <property type="component" value="Chromosome"/>
</dbReference>
<dbReference type="SUPFAM" id="SSF55909">
    <property type="entry name" value="Pentein"/>
    <property type="match status" value="1"/>
</dbReference>
<evidence type="ECO:0000313" key="2">
    <source>
        <dbReference type="EMBL" id="SEN72069.1"/>
    </source>
</evidence>
<name>A0A075LG65_9BACI</name>
<proteinExistence type="predicted"/>
<dbReference type="EMBL" id="FOCD01000003">
    <property type="protein sequence ID" value="SEN72069.1"/>
    <property type="molecule type" value="Genomic_DNA"/>
</dbReference>
<dbReference type="OrthoDB" id="9814070at2"/>
<dbReference type="RefSeq" id="WP_038557927.1">
    <property type="nucleotide sequence ID" value="NZ_CP008876.1"/>
</dbReference>
<dbReference type="Proteomes" id="UP000199735">
    <property type="component" value="Unassembled WGS sequence"/>
</dbReference>
<sequence length="285" mass="32858">MTKMQEEKKPQTKCQSEFGQLTHVVVCPPAYMEIRKVINETQKHYLNHNIDQHAAMEQHTDFVKVLRDNGVDVMSVPAKEPFNEQVYTRDIGFCIGDTLFVSNMEDDIRKGETKILREWLKEQGLTYKDVTEGTIEGGDVVVDGQRVWIGLSKRTDEKAVQQIQQQLPDYEVIAVKIREDILHLDCVFNLVRDDLAILYPDAFNEEDLERFRKLYKTIEISEEEQFYMGTNILSIAPDKLLSLPSNKRVNEALRKEGVTVIEVNFSEIIKSGGSFRCCSLPLQRQ</sequence>
<dbReference type="KEGG" id="tap:GZ22_01265"/>
<organism evidence="1 3">
    <name type="scientific">Terribacillus saccharophilus</name>
    <dbReference type="NCBI Taxonomy" id="361277"/>
    <lineage>
        <taxon>Bacteria</taxon>
        <taxon>Bacillati</taxon>
        <taxon>Bacillota</taxon>
        <taxon>Bacilli</taxon>
        <taxon>Bacillales</taxon>
        <taxon>Bacillaceae</taxon>
        <taxon>Terribacillus</taxon>
    </lineage>
</organism>